<dbReference type="Gene3D" id="3.30.465.10">
    <property type="match status" value="1"/>
</dbReference>
<proteinExistence type="inferred from homology"/>
<evidence type="ECO:0000256" key="11">
    <source>
        <dbReference type="SAM" id="MobiDB-lite"/>
    </source>
</evidence>
<dbReference type="InterPro" id="IPR002550">
    <property type="entry name" value="CNNM"/>
</dbReference>
<evidence type="ECO:0000256" key="9">
    <source>
        <dbReference type="PROSITE-ProRule" id="PRU00703"/>
    </source>
</evidence>
<dbReference type="SMART" id="SM00116">
    <property type="entry name" value="CBS"/>
    <property type="match status" value="2"/>
</dbReference>
<keyword evidence="3" id="KW-1003">Cell membrane</keyword>
<evidence type="ECO:0000256" key="3">
    <source>
        <dbReference type="ARBA" id="ARBA00022475"/>
    </source>
</evidence>
<evidence type="ECO:0000256" key="4">
    <source>
        <dbReference type="ARBA" id="ARBA00022692"/>
    </source>
</evidence>
<dbReference type="PROSITE" id="PS51371">
    <property type="entry name" value="CBS"/>
    <property type="match status" value="2"/>
</dbReference>
<evidence type="ECO:0000256" key="10">
    <source>
        <dbReference type="PROSITE-ProRule" id="PRU01193"/>
    </source>
</evidence>
<feature type="transmembrane region" description="Helical" evidence="12">
    <location>
        <begin position="102"/>
        <end position="124"/>
    </location>
</feature>
<dbReference type="InterPro" id="IPR044751">
    <property type="entry name" value="Ion_transp-like_CBS"/>
</dbReference>
<dbReference type="InterPro" id="IPR000644">
    <property type="entry name" value="CBS_dom"/>
</dbReference>
<reference evidence="16" key="1">
    <citation type="journal article" date="2019" name="Int. J. Syst. Evol. Microbiol.">
        <title>The Global Catalogue of Microorganisms (GCM) 10K type strain sequencing project: providing services to taxonomists for standard genome sequencing and annotation.</title>
        <authorList>
            <consortium name="The Broad Institute Genomics Platform"/>
            <consortium name="The Broad Institute Genome Sequencing Center for Infectious Disease"/>
            <person name="Wu L."/>
            <person name="Ma J."/>
        </authorList>
    </citation>
    <scope>NUCLEOTIDE SEQUENCE [LARGE SCALE GENOMIC DNA]</scope>
    <source>
        <strain evidence="16">KCTC 42143</strain>
    </source>
</reference>
<keyword evidence="7 9" id="KW-0129">CBS domain</keyword>
<evidence type="ECO:0000259" key="13">
    <source>
        <dbReference type="PROSITE" id="PS51371"/>
    </source>
</evidence>
<comment type="caution">
    <text evidence="15">The sequence shown here is derived from an EMBL/GenBank/DDBJ whole genome shotgun (WGS) entry which is preliminary data.</text>
</comment>
<evidence type="ECO:0000256" key="7">
    <source>
        <dbReference type="ARBA" id="ARBA00023122"/>
    </source>
</evidence>
<dbReference type="Pfam" id="PF01595">
    <property type="entry name" value="CNNM"/>
    <property type="match status" value="1"/>
</dbReference>
<dbReference type="InterPro" id="IPR046342">
    <property type="entry name" value="CBS_dom_sf"/>
</dbReference>
<feature type="transmembrane region" description="Helical" evidence="12">
    <location>
        <begin position="59"/>
        <end position="82"/>
    </location>
</feature>
<feature type="domain" description="CNNM transmembrane" evidence="14">
    <location>
        <begin position="1"/>
        <end position="202"/>
    </location>
</feature>
<dbReference type="Gene3D" id="3.10.580.10">
    <property type="entry name" value="CBS-domain"/>
    <property type="match status" value="1"/>
</dbReference>
<evidence type="ECO:0000256" key="8">
    <source>
        <dbReference type="ARBA" id="ARBA00023136"/>
    </source>
</evidence>
<evidence type="ECO:0000256" key="6">
    <source>
        <dbReference type="ARBA" id="ARBA00022989"/>
    </source>
</evidence>
<dbReference type="SMART" id="SM01091">
    <property type="entry name" value="CorC_HlyC"/>
    <property type="match status" value="1"/>
</dbReference>
<dbReference type="PANTHER" id="PTHR43099:SF2">
    <property type="entry name" value="UPF0053 PROTEIN YRKA"/>
    <property type="match status" value="1"/>
</dbReference>
<accession>A0ABW4NP89</accession>
<dbReference type="RefSeq" id="WP_082664249.1">
    <property type="nucleotide sequence ID" value="NZ_JBHSQC010000006.1"/>
</dbReference>
<evidence type="ECO:0000256" key="12">
    <source>
        <dbReference type="SAM" id="Phobius"/>
    </source>
</evidence>
<dbReference type="Proteomes" id="UP001597285">
    <property type="component" value="Unassembled WGS sequence"/>
</dbReference>
<dbReference type="InterPro" id="IPR016169">
    <property type="entry name" value="FAD-bd_PCMH_sub2"/>
</dbReference>
<dbReference type="Pfam" id="PF00571">
    <property type="entry name" value="CBS"/>
    <property type="match status" value="2"/>
</dbReference>
<organism evidence="15 16">
    <name type="scientific">Carnobacterium antarcticum</name>
    <dbReference type="NCBI Taxonomy" id="2126436"/>
    <lineage>
        <taxon>Bacteria</taxon>
        <taxon>Bacillati</taxon>
        <taxon>Bacillota</taxon>
        <taxon>Bacilli</taxon>
        <taxon>Lactobacillales</taxon>
        <taxon>Carnobacteriaceae</taxon>
        <taxon>Carnobacterium</taxon>
    </lineage>
</organism>
<keyword evidence="4 10" id="KW-0812">Transmembrane</keyword>
<comment type="similarity">
    <text evidence="2">Belongs to the UPF0053 family.</text>
</comment>
<dbReference type="PROSITE" id="PS51846">
    <property type="entry name" value="CNNM"/>
    <property type="match status" value="1"/>
</dbReference>
<comment type="subcellular location">
    <subcellularLocation>
        <location evidence="1">Cell membrane</location>
        <topology evidence="1">Multi-pass membrane protein</topology>
    </subcellularLocation>
</comment>
<feature type="region of interest" description="Disordered" evidence="11">
    <location>
        <begin position="436"/>
        <end position="455"/>
    </location>
</feature>
<protein>
    <submittedName>
        <fullName evidence="15">Hemolysin family protein</fullName>
    </submittedName>
</protein>
<keyword evidence="8 10" id="KW-0472">Membrane</keyword>
<dbReference type="CDD" id="cd04590">
    <property type="entry name" value="CBS_pair_CorC_HlyC_assoc"/>
    <property type="match status" value="1"/>
</dbReference>
<feature type="domain" description="CBS" evidence="13">
    <location>
        <begin position="221"/>
        <end position="281"/>
    </location>
</feature>
<keyword evidence="5" id="KW-0677">Repeat</keyword>
<evidence type="ECO:0000256" key="2">
    <source>
        <dbReference type="ARBA" id="ARBA00006337"/>
    </source>
</evidence>
<dbReference type="SUPFAM" id="SSF56176">
    <property type="entry name" value="FAD-binding/transporter-associated domain-like"/>
    <property type="match status" value="1"/>
</dbReference>
<evidence type="ECO:0000313" key="15">
    <source>
        <dbReference type="EMBL" id="MFD1800237.1"/>
    </source>
</evidence>
<evidence type="ECO:0000259" key="14">
    <source>
        <dbReference type="PROSITE" id="PS51846"/>
    </source>
</evidence>
<dbReference type="InterPro" id="IPR005170">
    <property type="entry name" value="Transptr-assoc_dom"/>
</dbReference>
<gene>
    <name evidence="15" type="ORF">ACFSBK_10310</name>
</gene>
<dbReference type="EMBL" id="JBHUFF010000018">
    <property type="protein sequence ID" value="MFD1800237.1"/>
    <property type="molecule type" value="Genomic_DNA"/>
</dbReference>
<dbReference type="PANTHER" id="PTHR43099">
    <property type="entry name" value="UPF0053 PROTEIN YRKA"/>
    <property type="match status" value="1"/>
</dbReference>
<dbReference type="Pfam" id="PF03471">
    <property type="entry name" value="CorC_HlyC"/>
    <property type="match status" value="1"/>
</dbReference>
<sequence>MSITTGMILFFVILLIAAVFVMSEFILVRIRPSRLDFLIENGNQKAELLKTMSQNLDTYLSATQLGVTVTSLAIGWLGSPTFGRLFDILFSNISLPASVSKIISVVLSFTVLTFLQVVIGELVPKNIAITNTEKIGLMIAKPLQFWFRLMYPIVFVLNKLANAISKALGVPTKSEFGEGVSEEELRIIMGESLKSGEINRDEYQFVENVFAFDDRMSREIMVPRTEMVTVSTDMSLKEISQLVSEERYTRYPVIQDGDKDIILGTLNTKEIFSAFVDAVEANHYETFDFSKYIRPIIRVIETIPIKELLVKMQKERNQIAILVDEYGGTSGMLSMEDIVEEIVGDISDDYESVDEPEIKKVGENHYRVSARMLVDEINELFGLSIEEENVDTIGGWMLNEKYDIAEGETLTSGEYTFTVMKSGNSTIETIDIVKHPSANKPPETKPTSIDETKRE</sequence>
<evidence type="ECO:0000256" key="1">
    <source>
        <dbReference type="ARBA" id="ARBA00004651"/>
    </source>
</evidence>
<dbReference type="InterPro" id="IPR036318">
    <property type="entry name" value="FAD-bd_PCMH-like_sf"/>
</dbReference>
<feature type="transmembrane region" description="Helical" evidence="12">
    <location>
        <begin position="145"/>
        <end position="164"/>
    </location>
</feature>
<dbReference type="SUPFAM" id="SSF54631">
    <property type="entry name" value="CBS-domain pair"/>
    <property type="match status" value="1"/>
</dbReference>
<evidence type="ECO:0000256" key="5">
    <source>
        <dbReference type="ARBA" id="ARBA00022737"/>
    </source>
</evidence>
<feature type="transmembrane region" description="Helical" evidence="12">
    <location>
        <begin position="6"/>
        <end position="28"/>
    </location>
</feature>
<dbReference type="InterPro" id="IPR051676">
    <property type="entry name" value="UPF0053_domain"/>
</dbReference>
<name>A0ABW4NP89_9LACT</name>
<keyword evidence="6 10" id="KW-1133">Transmembrane helix</keyword>
<keyword evidence="16" id="KW-1185">Reference proteome</keyword>
<feature type="domain" description="CBS" evidence="13">
    <location>
        <begin position="292"/>
        <end position="355"/>
    </location>
</feature>
<evidence type="ECO:0000313" key="16">
    <source>
        <dbReference type="Proteomes" id="UP001597285"/>
    </source>
</evidence>